<protein>
    <submittedName>
        <fullName evidence="3">NmrA family protein</fullName>
    </submittedName>
</protein>
<accession>A0ABR4PM58</accession>
<comment type="caution">
    <text evidence="3">The sequence shown here is derived from an EMBL/GenBank/DDBJ whole genome shotgun (WGS) entry which is preliminary data.</text>
</comment>
<evidence type="ECO:0000313" key="3">
    <source>
        <dbReference type="EMBL" id="KAL3424408.1"/>
    </source>
</evidence>
<dbReference type="Pfam" id="PF13460">
    <property type="entry name" value="NAD_binding_10"/>
    <property type="match status" value="1"/>
</dbReference>
<keyword evidence="4" id="KW-1185">Reference proteome</keyword>
<evidence type="ECO:0000256" key="1">
    <source>
        <dbReference type="ARBA" id="ARBA00038376"/>
    </source>
</evidence>
<reference evidence="3 4" key="1">
    <citation type="submission" date="2024-06" db="EMBL/GenBank/DDBJ databases">
        <title>Complete genome of Phlyctema vagabunda strain 19-DSS-EL-015.</title>
        <authorList>
            <person name="Fiorenzani C."/>
        </authorList>
    </citation>
    <scope>NUCLEOTIDE SEQUENCE [LARGE SCALE GENOMIC DNA]</scope>
    <source>
        <strain evidence="3 4">19-DSS-EL-015</strain>
    </source>
</reference>
<sequence>MPKKKILLLGCTGSSGIKTLEKALAQGHLVTVYARSPEKVPDHLTGHPHFKMVEGTLTSTDILFPLLPEFDTIISLLGPINIRHKQGPLAEFWRTLLTQLKTLPEPPHVLAMGTISLKDPSDKFSLKRLALVGVVSVVARGAYKEIQATAAAFREEGNGVPWTNWRVAMLSDGKGATQPVAGSVGKDGWKLSTSKENLATWLVEEAEKGSKDSEWIGKFPALWSGTKKKL</sequence>
<dbReference type="SUPFAM" id="SSF51735">
    <property type="entry name" value="NAD(P)-binding Rossmann-fold domains"/>
    <property type="match status" value="1"/>
</dbReference>
<dbReference type="Gene3D" id="3.40.50.720">
    <property type="entry name" value="NAD(P)-binding Rossmann-like Domain"/>
    <property type="match status" value="1"/>
</dbReference>
<evidence type="ECO:0000313" key="4">
    <source>
        <dbReference type="Proteomes" id="UP001629113"/>
    </source>
</evidence>
<dbReference type="EMBL" id="JBFCZG010000003">
    <property type="protein sequence ID" value="KAL3424408.1"/>
    <property type="molecule type" value="Genomic_DNA"/>
</dbReference>
<gene>
    <name evidence="3" type="ORF">PVAG01_03689</name>
</gene>
<proteinExistence type="inferred from homology"/>
<name>A0ABR4PM58_9HELO</name>
<evidence type="ECO:0000259" key="2">
    <source>
        <dbReference type="Pfam" id="PF13460"/>
    </source>
</evidence>
<dbReference type="InterPro" id="IPR016040">
    <property type="entry name" value="NAD(P)-bd_dom"/>
</dbReference>
<dbReference type="InterPro" id="IPR036291">
    <property type="entry name" value="NAD(P)-bd_dom_sf"/>
</dbReference>
<dbReference type="PANTHER" id="PTHR43355:SF2">
    <property type="entry name" value="FLAVIN REDUCTASE (NADPH)"/>
    <property type="match status" value="1"/>
</dbReference>
<feature type="domain" description="NAD(P)-binding" evidence="2">
    <location>
        <begin position="10"/>
        <end position="206"/>
    </location>
</feature>
<organism evidence="3 4">
    <name type="scientific">Phlyctema vagabunda</name>
    <dbReference type="NCBI Taxonomy" id="108571"/>
    <lineage>
        <taxon>Eukaryota</taxon>
        <taxon>Fungi</taxon>
        <taxon>Dikarya</taxon>
        <taxon>Ascomycota</taxon>
        <taxon>Pezizomycotina</taxon>
        <taxon>Leotiomycetes</taxon>
        <taxon>Helotiales</taxon>
        <taxon>Dermateaceae</taxon>
        <taxon>Phlyctema</taxon>
    </lineage>
</organism>
<comment type="similarity">
    <text evidence="1">Belongs to the avfA family.</text>
</comment>
<dbReference type="Proteomes" id="UP001629113">
    <property type="component" value="Unassembled WGS sequence"/>
</dbReference>
<dbReference type="InterPro" id="IPR051606">
    <property type="entry name" value="Polyketide_Oxido-like"/>
</dbReference>
<dbReference type="PANTHER" id="PTHR43355">
    <property type="entry name" value="FLAVIN REDUCTASE (NADPH)"/>
    <property type="match status" value="1"/>
</dbReference>